<accession>A0A7J7P8D9</accession>
<dbReference type="OrthoDB" id="1928292at2759"/>
<feature type="region of interest" description="Disordered" evidence="2">
    <location>
        <begin position="663"/>
        <end position="707"/>
    </location>
</feature>
<feature type="region of interest" description="Disordered" evidence="2">
    <location>
        <begin position="1161"/>
        <end position="1181"/>
    </location>
</feature>
<feature type="compositionally biased region" description="Basic and acidic residues" evidence="2">
    <location>
        <begin position="832"/>
        <end position="841"/>
    </location>
</feature>
<feature type="region of interest" description="Disordered" evidence="2">
    <location>
        <begin position="915"/>
        <end position="935"/>
    </location>
</feature>
<feature type="region of interest" description="Disordered" evidence="2">
    <location>
        <begin position="559"/>
        <end position="592"/>
    </location>
</feature>
<feature type="region of interest" description="Disordered" evidence="2">
    <location>
        <begin position="769"/>
        <end position="790"/>
    </location>
</feature>
<reference evidence="3 4" key="1">
    <citation type="journal article" date="2020" name="IScience">
        <title>Genome Sequencing of the Endangered Kingdonia uniflora (Circaeasteraceae, Ranunculales) Reveals Potential Mechanisms of Evolutionary Specialization.</title>
        <authorList>
            <person name="Sun Y."/>
            <person name="Deng T."/>
            <person name="Zhang A."/>
            <person name="Moore M.J."/>
            <person name="Landis J.B."/>
            <person name="Lin N."/>
            <person name="Zhang H."/>
            <person name="Zhang X."/>
            <person name="Huang J."/>
            <person name="Zhang X."/>
            <person name="Sun H."/>
            <person name="Wang H."/>
        </authorList>
    </citation>
    <scope>NUCLEOTIDE SEQUENCE [LARGE SCALE GENOMIC DNA]</scope>
    <source>
        <strain evidence="3">TB1705</strain>
        <tissue evidence="3">Leaf</tissue>
    </source>
</reference>
<evidence type="ECO:0000313" key="4">
    <source>
        <dbReference type="Proteomes" id="UP000541444"/>
    </source>
</evidence>
<evidence type="ECO:0000256" key="1">
    <source>
        <dbReference type="SAM" id="Coils"/>
    </source>
</evidence>
<feature type="compositionally biased region" description="Polar residues" evidence="2">
    <location>
        <begin position="1161"/>
        <end position="1174"/>
    </location>
</feature>
<evidence type="ECO:0000256" key="2">
    <source>
        <dbReference type="SAM" id="MobiDB-lite"/>
    </source>
</evidence>
<feature type="region of interest" description="Disordered" evidence="2">
    <location>
        <begin position="286"/>
        <end position="417"/>
    </location>
</feature>
<feature type="region of interest" description="Disordered" evidence="2">
    <location>
        <begin position="832"/>
        <end position="851"/>
    </location>
</feature>
<organism evidence="3 4">
    <name type="scientific">Kingdonia uniflora</name>
    <dbReference type="NCBI Taxonomy" id="39325"/>
    <lineage>
        <taxon>Eukaryota</taxon>
        <taxon>Viridiplantae</taxon>
        <taxon>Streptophyta</taxon>
        <taxon>Embryophyta</taxon>
        <taxon>Tracheophyta</taxon>
        <taxon>Spermatophyta</taxon>
        <taxon>Magnoliopsida</taxon>
        <taxon>Ranunculales</taxon>
        <taxon>Circaeasteraceae</taxon>
        <taxon>Kingdonia</taxon>
    </lineage>
</organism>
<name>A0A7J7P8D9_9MAGN</name>
<dbReference type="AlphaFoldDB" id="A0A7J7P8D9"/>
<sequence length="1181" mass="132296">MLENSNVRQNGFQTSIGVVEIARLEAGVVTEDSIRFDGVGLKMNHSKETMEREGHRAIDIVGSKPVLDAESEKAIVLYKPGPQLPESNGSTTEETSKVQLLRVLETRKIVLQKEQGMAFARAVAAGFDMDHVAHLISFSECFGALRLMEACLKFLDLWREKHETGQWLEIEAAEAMSNRSEFSSPNASGTGLSIEAQKHNEFTTEARSHKLGMESSGKIDNDVSADKRCPIDSQVPQDHREYFQGQFQHPMYAQWPIHAPPGAPQVFPTYPMQGMTYYQNYPGNGPFFQPPYPPTEDPRFNTADRNGLQRQPMDSKDSNTESEKEVSQRREMRKKADRSGKNQSRMVVIRNINYITSKRENSPGSESQSASDLDDDEDAEDLQGATPEINHKGSVRCSESEQSHFKSSSTGNLYEEDGGNWQAFQKCLLRDDDDNKQTIDRDMFSTEKDATKVMKRKNAKGQDPIVPRGLDFGEVQEGRNTEFDKINGKMTRMWNTSGDELVISGRDFSKESRSSQVNINLTEIEGAKGRYRRGSNDDVMSYRHESQNGFVTSQNEFEYSSDNLDKNSSRNATDESFIVPRRLNSQHQIGSDNRSAIHMDVEFPSTKKEDLTTRIRSEVSYEPEDLSLAPHRRAERESIGYDPTLDYETRVHAKDNVVTCVTEESKKSSKDKSSKGVQSSLEKNKLEAALRKGRPSKLRPSNEAQARAGKLRAFKADLQKLKKEKEEEAKKRIEALKHERQKRIAARGSSNPSLSLVPFQTRSQLRTKFSPISHKGSKFSDAEPGSSSPLQRLPVKIASVGSKDSQKTIESSKLNKGGHFAGRLTRSVSSLHEMKREKDGVNSEPKAVTARIRRLSDPKTSTNNHVSLGKLRNADPIPVKKVSRGPEIKKISAIMSLDRTKAATLPELKIRTSKMSSDLVQRKPSKPSETSEDDNPVIEKTVVMLEGEITPAPLVPGYREKMDTIKVFYEVEEDKVGEKFGSTPEYAHIHAPITPYITSNTSQVSRIQLEEQFNYHEKVTADYPAESAKLSSIRVSEKAYQAPYARTSSLEYPCTTSISECTKSPPSSSRTATISKQTIKANESNYVKVESSEQYTDSLEKPQEKESSKGFRRLLKFGKKNVSCHAVEYNLESGKLSTNGSMDDDHAANNVSNEVHTLKNLISQDETPTTSTAQKGEFLLQ</sequence>
<gene>
    <name evidence="3" type="ORF">GIB67_002605</name>
</gene>
<evidence type="ECO:0008006" key="5">
    <source>
        <dbReference type="Google" id="ProtNLM"/>
    </source>
</evidence>
<dbReference type="EMBL" id="JACGCM010000157">
    <property type="protein sequence ID" value="KAF6175593.1"/>
    <property type="molecule type" value="Genomic_DNA"/>
</dbReference>
<keyword evidence="4" id="KW-1185">Reference proteome</keyword>
<feature type="compositionally biased region" description="Basic and acidic residues" evidence="2">
    <location>
        <begin position="313"/>
        <end position="330"/>
    </location>
</feature>
<dbReference type="PANTHER" id="PTHR31008:SF2">
    <property type="entry name" value="COP1-INTERACTING PROTEIN-LIKE PROTEIN"/>
    <property type="match status" value="1"/>
</dbReference>
<feature type="compositionally biased region" description="Acidic residues" evidence="2">
    <location>
        <begin position="372"/>
        <end position="381"/>
    </location>
</feature>
<proteinExistence type="predicted"/>
<feature type="compositionally biased region" description="Basic and acidic residues" evidence="2">
    <location>
        <begin position="663"/>
        <end position="674"/>
    </location>
</feature>
<dbReference type="Proteomes" id="UP000541444">
    <property type="component" value="Unassembled WGS sequence"/>
</dbReference>
<feature type="coiled-coil region" evidence="1">
    <location>
        <begin position="711"/>
        <end position="742"/>
    </location>
</feature>
<feature type="compositionally biased region" description="Polar residues" evidence="2">
    <location>
        <begin position="583"/>
        <end position="592"/>
    </location>
</feature>
<keyword evidence="1" id="KW-0175">Coiled coil</keyword>
<protein>
    <recommendedName>
        <fullName evidence="5">COP1-interacting protein 7</fullName>
    </recommendedName>
</protein>
<comment type="caution">
    <text evidence="3">The sequence shown here is derived from an EMBL/GenBank/DDBJ whole genome shotgun (WGS) entry which is preliminary data.</text>
</comment>
<dbReference type="PANTHER" id="PTHR31008">
    <property type="entry name" value="COP1-INTERACTING PROTEIN-RELATED"/>
    <property type="match status" value="1"/>
</dbReference>
<evidence type="ECO:0000313" key="3">
    <source>
        <dbReference type="EMBL" id="KAF6175593.1"/>
    </source>
</evidence>